<feature type="compositionally biased region" description="Basic and acidic residues" evidence="1">
    <location>
        <begin position="49"/>
        <end position="61"/>
    </location>
</feature>
<feature type="region of interest" description="Disordered" evidence="1">
    <location>
        <begin position="1"/>
        <end position="80"/>
    </location>
</feature>
<accession>A0A494XM39</accession>
<dbReference type="Proteomes" id="UP000280434">
    <property type="component" value="Unassembled WGS sequence"/>
</dbReference>
<proteinExistence type="predicted"/>
<organism evidence="2 3">
    <name type="scientific">Trinickia fusca</name>
    <dbReference type="NCBI Taxonomy" id="2419777"/>
    <lineage>
        <taxon>Bacteria</taxon>
        <taxon>Pseudomonadati</taxon>
        <taxon>Pseudomonadota</taxon>
        <taxon>Betaproteobacteria</taxon>
        <taxon>Burkholderiales</taxon>
        <taxon>Burkholderiaceae</taxon>
        <taxon>Trinickia</taxon>
    </lineage>
</organism>
<keyword evidence="3" id="KW-1185">Reference proteome</keyword>
<dbReference type="AlphaFoldDB" id="A0A494XM39"/>
<feature type="compositionally biased region" description="Low complexity" evidence="1">
    <location>
        <begin position="12"/>
        <end position="22"/>
    </location>
</feature>
<sequence>MPIRCSVEARRGAASAERGTTRNGELSFIGKTGENLQTEGAGPRQTPRAGERPGCEAESVRRAAAATRAHRAASTGDVRQ</sequence>
<dbReference type="EMBL" id="RBZV01000003">
    <property type="protein sequence ID" value="RKP49124.1"/>
    <property type="molecule type" value="Genomic_DNA"/>
</dbReference>
<gene>
    <name evidence="2" type="ORF">D7S89_10005</name>
</gene>
<evidence type="ECO:0000256" key="1">
    <source>
        <dbReference type="SAM" id="MobiDB-lite"/>
    </source>
</evidence>
<name>A0A494XM39_9BURK</name>
<evidence type="ECO:0000313" key="2">
    <source>
        <dbReference type="EMBL" id="RKP49124.1"/>
    </source>
</evidence>
<comment type="caution">
    <text evidence="2">The sequence shown here is derived from an EMBL/GenBank/DDBJ whole genome shotgun (WGS) entry which is preliminary data.</text>
</comment>
<evidence type="ECO:0000313" key="3">
    <source>
        <dbReference type="Proteomes" id="UP000280434"/>
    </source>
</evidence>
<reference evidence="2 3" key="1">
    <citation type="submission" date="2018-10" db="EMBL/GenBank/DDBJ databases">
        <title>Paraburkholderia sp. 7MK8-2, isolated from soil.</title>
        <authorList>
            <person name="Gao Z.-H."/>
            <person name="Qiu L.-H."/>
        </authorList>
    </citation>
    <scope>NUCLEOTIDE SEQUENCE [LARGE SCALE GENOMIC DNA]</scope>
    <source>
        <strain evidence="2 3">7MK8-2</strain>
    </source>
</reference>
<protein>
    <submittedName>
        <fullName evidence="2">Uncharacterized protein</fullName>
    </submittedName>
</protein>